<dbReference type="InterPro" id="IPR059041">
    <property type="entry name" value="Ig_DLEC1_1"/>
</dbReference>
<evidence type="ECO:0000259" key="9">
    <source>
        <dbReference type="Pfam" id="PF23277"/>
    </source>
</evidence>
<feature type="region of interest" description="Disordered" evidence="7">
    <location>
        <begin position="601"/>
        <end position="665"/>
    </location>
</feature>
<comment type="subcellular location">
    <subcellularLocation>
        <location evidence="1">Cell projection</location>
        <location evidence="1">Cilium</location>
    </subcellularLocation>
    <subcellularLocation>
        <location evidence="2">Cytoplasm</location>
    </subcellularLocation>
</comment>
<evidence type="ECO:0000256" key="2">
    <source>
        <dbReference type="ARBA" id="ARBA00004496"/>
    </source>
</evidence>
<proteinExistence type="predicted"/>
<keyword evidence="11" id="KW-1185">Reference proteome</keyword>
<feature type="compositionally biased region" description="Low complexity" evidence="7">
    <location>
        <begin position="2093"/>
        <end position="2115"/>
    </location>
</feature>
<gene>
    <name evidence="10" type="ORF">Agub_g14614</name>
</gene>
<evidence type="ECO:0000313" key="11">
    <source>
        <dbReference type="Proteomes" id="UP001054857"/>
    </source>
</evidence>
<dbReference type="GO" id="GO:0015631">
    <property type="term" value="F:tubulin binding"/>
    <property type="evidence" value="ECO:0007669"/>
    <property type="project" value="TreeGrafter"/>
</dbReference>
<feature type="compositionally biased region" description="Low complexity" evidence="7">
    <location>
        <begin position="1346"/>
        <end position="1360"/>
    </location>
</feature>
<comment type="caution">
    <text evidence="10">The sequence shown here is derived from an EMBL/GenBank/DDBJ whole genome shotgun (WGS) entry which is preliminary data.</text>
</comment>
<keyword evidence="3" id="KW-0963">Cytoplasm</keyword>
<feature type="compositionally biased region" description="Low complexity" evidence="7">
    <location>
        <begin position="611"/>
        <end position="628"/>
    </location>
</feature>
<evidence type="ECO:0000256" key="5">
    <source>
        <dbReference type="ARBA" id="ARBA00023273"/>
    </source>
</evidence>
<feature type="region of interest" description="Disordered" evidence="7">
    <location>
        <begin position="1445"/>
        <end position="1495"/>
    </location>
</feature>
<feature type="compositionally biased region" description="Low complexity" evidence="7">
    <location>
        <begin position="2061"/>
        <end position="2072"/>
    </location>
</feature>
<dbReference type="GO" id="GO:0005929">
    <property type="term" value="C:cilium"/>
    <property type="evidence" value="ECO:0007669"/>
    <property type="project" value="TreeGrafter"/>
</dbReference>
<feature type="region of interest" description="Disordered" evidence="7">
    <location>
        <begin position="16"/>
        <end position="50"/>
    </location>
</feature>
<feature type="region of interest" description="Disordered" evidence="7">
    <location>
        <begin position="957"/>
        <end position="1052"/>
    </location>
</feature>
<reference evidence="10 11" key="1">
    <citation type="journal article" date="2021" name="Sci. Rep.">
        <title>Genome sequencing of the multicellular alga Astrephomene provides insights into convergent evolution of germ-soma differentiation.</title>
        <authorList>
            <person name="Yamashita S."/>
            <person name="Yamamoto K."/>
            <person name="Matsuzaki R."/>
            <person name="Suzuki S."/>
            <person name="Yamaguchi H."/>
            <person name="Hirooka S."/>
            <person name="Minakuchi Y."/>
            <person name="Miyagishima S."/>
            <person name="Kawachi M."/>
            <person name="Toyoda A."/>
            <person name="Nozaki H."/>
        </authorList>
    </citation>
    <scope>NUCLEOTIDE SEQUENCE [LARGE SCALE GENOMIC DNA]</scope>
    <source>
        <strain evidence="10 11">NIES-4017</strain>
    </source>
</reference>
<keyword evidence="6" id="KW-0175">Coiled coil</keyword>
<feature type="region of interest" description="Disordered" evidence="7">
    <location>
        <begin position="1292"/>
        <end position="1318"/>
    </location>
</feature>
<evidence type="ECO:0000313" key="10">
    <source>
        <dbReference type="EMBL" id="GFR52101.1"/>
    </source>
</evidence>
<dbReference type="Pfam" id="PF22544">
    <property type="entry name" value="HYDIN_VesB_CFA65-like_Ig"/>
    <property type="match status" value="1"/>
</dbReference>
<keyword evidence="5" id="KW-0966">Cell projection</keyword>
<evidence type="ECO:0000256" key="6">
    <source>
        <dbReference type="SAM" id="Coils"/>
    </source>
</evidence>
<name>A0AAD3HT85_9CHLO</name>
<dbReference type="GO" id="GO:0008285">
    <property type="term" value="P:negative regulation of cell population proliferation"/>
    <property type="evidence" value="ECO:0007669"/>
    <property type="project" value="InterPro"/>
</dbReference>
<dbReference type="InterPro" id="IPR053879">
    <property type="entry name" value="HYDIN_VesB_CFA65-like_Ig"/>
</dbReference>
<accession>A0AAD3HT85</accession>
<feature type="compositionally biased region" description="Gly residues" evidence="7">
    <location>
        <begin position="1455"/>
        <end position="1471"/>
    </location>
</feature>
<dbReference type="GO" id="GO:0005737">
    <property type="term" value="C:cytoplasm"/>
    <property type="evidence" value="ECO:0007669"/>
    <property type="project" value="TreeGrafter"/>
</dbReference>
<feature type="domain" description="Deleted in lung and esophageal cancer protein 1 Ig-like" evidence="9">
    <location>
        <begin position="293"/>
        <end position="378"/>
    </location>
</feature>
<dbReference type="Gene3D" id="2.60.40.10">
    <property type="entry name" value="Immunoglobulins"/>
    <property type="match status" value="7"/>
</dbReference>
<evidence type="ECO:0000256" key="3">
    <source>
        <dbReference type="ARBA" id="ARBA00022490"/>
    </source>
</evidence>
<evidence type="ECO:0000256" key="7">
    <source>
        <dbReference type="SAM" id="MobiDB-lite"/>
    </source>
</evidence>
<dbReference type="Pfam" id="PF23277">
    <property type="entry name" value="Ig_Dlec1_1"/>
    <property type="match status" value="1"/>
</dbReference>
<feature type="compositionally biased region" description="Polar residues" evidence="7">
    <location>
        <begin position="16"/>
        <end position="32"/>
    </location>
</feature>
<feature type="domain" description="HYDIN/VesB/CFA65-like Ig-like" evidence="8">
    <location>
        <begin position="1153"/>
        <end position="1232"/>
    </location>
</feature>
<dbReference type="Proteomes" id="UP001054857">
    <property type="component" value="Unassembled WGS sequence"/>
</dbReference>
<feature type="region of interest" description="Disordered" evidence="7">
    <location>
        <begin position="2054"/>
        <end position="2115"/>
    </location>
</feature>
<dbReference type="EMBL" id="BMAR01000058">
    <property type="protein sequence ID" value="GFR52101.1"/>
    <property type="molecule type" value="Genomic_DNA"/>
</dbReference>
<keyword evidence="4" id="KW-0969">Cilium</keyword>
<organism evidence="10 11">
    <name type="scientific">Astrephomene gubernaculifera</name>
    <dbReference type="NCBI Taxonomy" id="47775"/>
    <lineage>
        <taxon>Eukaryota</taxon>
        <taxon>Viridiplantae</taxon>
        <taxon>Chlorophyta</taxon>
        <taxon>core chlorophytes</taxon>
        <taxon>Chlorophyceae</taxon>
        <taxon>CS clade</taxon>
        <taxon>Chlamydomonadales</taxon>
        <taxon>Astrephomenaceae</taxon>
        <taxon>Astrephomene</taxon>
    </lineage>
</organism>
<feature type="compositionally biased region" description="Low complexity" evidence="7">
    <location>
        <begin position="1041"/>
        <end position="1051"/>
    </location>
</feature>
<feature type="compositionally biased region" description="Polar residues" evidence="7">
    <location>
        <begin position="637"/>
        <end position="655"/>
    </location>
</feature>
<feature type="compositionally biased region" description="Polar residues" evidence="7">
    <location>
        <begin position="958"/>
        <end position="967"/>
    </location>
</feature>
<feature type="coiled-coil region" evidence="6">
    <location>
        <begin position="61"/>
        <end position="96"/>
    </location>
</feature>
<sequence>MSSAHILSTFQSTFPGLYQSQQGSDEGTQEQADASPLPLEKEQDGGHDPYNARIAGITSKFERLRASADEMEQYLRTAAEEAKEAEARALAKADEEFTPGWRNVGLPLKPSHLQLDGGTMAGARLVNPKAIVQEYHAIKRHEVLNPPRIAEYADTSARPTYLKSTHTLDVRKTRTLSPERLARVHQIAAKHLTWHTLTPDEVAARMEEAEERRRLLSLKMPRAQFEREQRIIQSMHHKLTFLRNPRHPLPPAVKMLMEQRPEAQRWAGPRAEVRHGVEPPIKANMTARDDVIFVVEPAEVMFTDYAVGRTYEKLVRVRNVTAVCRGLRIFPPASQYFHVSLPRFPGESGVLAPGMAAELTLRFCPDSLGDYEDALGVDTSHTGLRLTVPLRARRPPPSLTLPEEIEMGQVVIGNVKTEQVAFRNLGGPGRFRIVPEADWPDFAQDAPTDRAVIGPFKIWPLCFEMATNEEIALNVSYEPVEWGNSEERLVLVCDNCQVKTFSLLGNGVSVDVLLHSVDGRMLEPRELDLPLWFGEVAPRSGFSKTVSVRNTTKLPFAFEWALTRFPQVQHKRRANEPLQTEQQYDEEQEYDEGHVLLVDNKAMRGGGTGRPGLPSASASASSGLPSTSGNGGVFVSSGATQQRPGQQSSGESSGTPWGVISGSGAHGPDPLALGAVVENVFTVVPQRGVLQPGEVMEFLFTFTPPACERYERWAQLRVDRAPVALPSDGSGILRGSGNGTGSSHAAIAAAATCDVLVTEVGLEGLGRLVQLQAHPRLVSVPGVLMPKQRAVRRVELRNPTRARVDVRVVSDHPAVSIEPSALTLPPLGSSYLKVTLTAPETPGQLTARATVEPQHGHGPPVPLLLQATVGASRAELRTSRLDFGLVRLGCTAERPLVIRNCSSTCHTAWSVREITEAVIAAEKAQLLRTQLLQSVSMLDPLASAAAQEAIEQRFPHQNLPQTPSTQPGADLQQPPQQPEQEEEEQVQERQGSAGLEVSFGFSVMGGGGGGGGSRNASPSRTSRGPSRLTTPSTPRRGSKGSGSASSSASSGIRITHLTFQPSSGVLAPGEELTIRVTCHALTDGRSRAIIQLRSGTAALSGSNGTITSSGPAAAASKALASTSTSAGAMVHGLDHIACIESFVCAVTPTCVIDRPVLDLGVTFVGVQVRQFLYMTNLSQLPLEFRWSSESADSPETGALADLRVKPEKGQLAPGEEVEVQVRYTPRAVGQSVMYGVCELDGAPRPLGFRVTSTIQSLDVTYDLLTQEEYDEMQAAAETAPPKVTIMAAAAAAQAAEEAEEDGEEPPPGPLPEVSYFKRGRNGRPEVDIEIFAGMTNLPPEVLTRISAGRTGSTTTASGTTSTGGGDSRSLEPRRSFRRRTATGPGWPPPAPSRHLVADFGKNVPLGETRQMYLVVTNRTAMHTSMRTWLERFGVEDAARFTRRRTSPAAAVAGGSPAGEGGRGNGSGGAHGRGAVIDRRESGMSGGGESETAAGASGLRIRTSKYTPIKLISESDHTPFRAARGNEMMATRRLQEEADQALGDKGLAVSVTPPECTLAPWSHKVLSLSCFNDMCGAYMDMLHVKVGDLPPRDIPVLVGVTGTPLVVQRERVLVKGLRERSWRASLEWGQVPRGVEQQRTFYVFNTGSLDMHVSWQMLRYHEYPDLEKLPPTTDVGSGGTGYHDSLYGGPGRLRDTRAQYKMYDLKLEPDERAGAVRVVATRHGDPDDGPFRVEPTEQVIRGGGSAKFTVSFSASPEATQTIEAYLHGACRVFSPEAAVQLRLWPRGESGDGVGVLLSGAFHPYAGAPPTPLQPLRVDLQAMSVPSRLEPDGVEQLAWRVASIHQPLSHPSFVRSVTLSNTQACPQVFSLGVEGPWDLLAATPSIPQDPVAYRGTSTLLGPAVSSGLLGANAADGGLVFLPPRESVDVTLRFVPGKGDLEALPVRFAAMQARQRVVETTTDYKNTGALTVSFSNGDTQSLQLVAEMLHPRLEVRPRKLNFGHVHLLSPMELLVELSNPTSVDAAWAVTVEGVKPRFPTLPGAGAAASAQAEAAVGGTGGATSSGAASSGAASAGAGGGGSSTATHTPRSGRSSTTGGPVPETPGTHSRSSSVASSRAAAANAVTTATLAAAGQSLSRGVTAVSGGVPPPLRQPAVTAALAGVTGIIAEARIGPYIVRPASGVLPGRGLRLPHTQKISITFAPTEAGAFDGELIFAVLRGKDCSVDIDGIGSIDEADEHKGKLFVI</sequence>
<dbReference type="PANTHER" id="PTHR46348">
    <property type="entry name" value="DELETED IN LUNG AND ESOPHAGEAL CANCER PROTEIN 1"/>
    <property type="match status" value="1"/>
</dbReference>
<protein>
    <submittedName>
        <fullName evidence="10">Uncharacterized protein</fullName>
    </submittedName>
</protein>
<dbReference type="InterPro" id="IPR013783">
    <property type="entry name" value="Ig-like_fold"/>
</dbReference>
<feature type="compositionally biased region" description="Polar residues" evidence="7">
    <location>
        <begin position="1014"/>
        <end position="1035"/>
    </location>
</feature>
<feature type="region of interest" description="Disordered" evidence="7">
    <location>
        <begin position="1346"/>
        <end position="1373"/>
    </location>
</feature>
<evidence type="ECO:0000256" key="1">
    <source>
        <dbReference type="ARBA" id="ARBA00004138"/>
    </source>
</evidence>
<dbReference type="InterPro" id="IPR033304">
    <property type="entry name" value="DLEC1"/>
</dbReference>
<evidence type="ECO:0000256" key="4">
    <source>
        <dbReference type="ARBA" id="ARBA00023069"/>
    </source>
</evidence>
<feature type="compositionally biased region" description="Gly residues" evidence="7">
    <location>
        <begin position="1003"/>
        <end position="1013"/>
    </location>
</feature>
<dbReference type="PANTHER" id="PTHR46348:SF1">
    <property type="entry name" value="DELETED IN LUNG AND ESOPHAGEAL CANCER PROTEIN 1"/>
    <property type="match status" value="1"/>
</dbReference>
<evidence type="ECO:0000259" key="8">
    <source>
        <dbReference type="Pfam" id="PF22544"/>
    </source>
</evidence>